<evidence type="ECO:0000256" key="1">
    <source>
        <dbReference type="SAM" id="SignalP"/>
    </source>
</evidence>
<feature type="chain" id="PRO_5011684233" evidence="1">
    <location>
        <begin position="28"/>
        <end position="250"/>
    </location>
</feature>
<reference evidence="2 3" key="1">
    <citation type="submission" date="2016-10" db="EMBL/GenBank/DDBJ databases">
        <authorList>
            <person name="de Groot N.N."/>
        </authorList>
    </citation>
    <scope>NUCLEOTIDE SEQUENCE [LARGE SCALE GENOMIC DNA]</scope>
    <source>
        <strain evidence="2 3">JCM 21544</strain>
    </source>
</reference>
<feature type="signal peptide" evidence="1">
    <location>
        <begin position="1"/>
        <end position="27"/>
    </location>
</feature>
<keyword evidence="1" id="KW-0732">Signal</keyword>
<dbReference type="AlphaFoldDB" id="A0A1G9GGM4"/>
<sequence>MYRRSTRVRFFAWLLVCLASLSLPVFAESTPLTQIQVHACRATGSLLLLRGEGFQESHAARLENDIRALDEAMRSLPQASAELRQHQLQLVAQLRRGVAFGPGDENMPWRYPQELAKSLRDFLTAARAEPGANPQDELPAKLEYLAVQYLSRSYIGTFEIAREQPDTYLGQDERQLVPALDNELGALDTKANPKAAKLQTRWKYLRAALMDMNSQSNALVSASGRPFAPTTVDRNARSLSTQLMALNPGS</sequence>
<evidence type="ECO:0000313" key="3">
    <source>
        <dbReference type="Proteomes" id="UP000198706"/>
    </source>
</evidence>
<keyword evidence="3" id="KW-1185">Reference proteome</keyword>
<accession>A0A1G9GGM4</accession>
<evidence type="ECO:0000313" key="2">
    <source>
        <dbReference type="EMBL" id="SDK99777.1"/>
    </source>
</evidence>
<dbReference type="Proteomes" id="UP000198706">
    <property type="component" value="Unassembled WGS sequence"/>
</dbReference>
<gene>
    <name evidence="2" type="ORF">SAMN05216186_11320</name>
</gene>
<organism evidence="2 3">
    <name type="scientific">Pseudomonas indica</name>
    <dbReference type="NCBI Taxonomy" id="137658"/>
    <lineage>
        <taxon>Bacteria</taxon>
        <taxon>Pseudomonadati</taxon>
        <taxon>Pseudomonadota</taxon>
        <taxon>Gammaproteobacteria</taxon>
        <taxon>Pseudomonadales</taxon>
        <taxon>Pseudomonadaceae</taxon>
        <taxon>Pseudomonas</taxon>
    </lineage>
</organism>
<name>A0A1G9GGM4_9PSED</name>
<dbReference type="RefSeq" id="WP_084339296.1">
    <property type="nucleotide sequence ID" value="NZ_CBKZNZ010000141.1"/>
</dbReference>
<proteinExistence type="predicted"/>
<dbReference type="OrthoDB" id="6833907at2"/>
<protein>
    <submittedName>
        <fullName evidence="2">Uncharacterized protein</fullName>
    </submittedName>
</protein>
<dbReference type="EMBL" id="FNFD01000013">
    <property type="protein sequence ID" value="SDK99777.1"/>
    <property type="molecule type" value="Genomic_DNA"/>
</dbReference>